<dbReference type="AlphaFoldDB" id="A0A0L7K4C5"/>
<keyword evidence="3" id="KW-0862">Zinc</keyword>
<feature type="non-terminal residue" evidence="7">
    <location>
        <position position="183"/>
    </location>
</feature>
<dbReference type="GO" id="GO:0008270">
    <property type="term" value="F:zinc ion binding"/>
    <property type="evidence" value="ECO:0007669"/>
    <property type="project" value="UniProtKB-KW"/>
</dbReference>
<dbReference type="InterPro" id="IPR038441">
    <property type="entry name" value="THAP_Znf_sf"/>
</dbReference>
<dbReference type="InterPro" id="IPR006612">
    <property type="entry name" value="THAP_Znf"/>
</dbReference>
<accession>A0A0L7K4C5</accession>
<evidence type="ECO:0000256" key="5">
    <source>
        <dbReference type="PROSITE-ProRule" id="PRU00309"/>
    </source>
</evidence>
<dbReference type="InterPro" id="IPR026516">
    <property type="entry name" value="THAP1/10"/>
</dbReference>
<evidence type="ECO:0000256" key="1">
    <source>
        <dbReference type="ARBA" id="ARBA00022723"/>
    </source>
</evidence>
<dbReference type="GO" id="GO:0043565">
    <property type="term" value="F:sequence-specific DNA binding"/>
    <property type="evidence" value="ECO:0007669"/>
    <property type="project" value="InterPro"/>
</dbReference>
<reference evidence="7 8" key="1">
    <citation type="journal article" date="2015" name="Genome Biol. Evol.">
        <title>The genome of winter moth (Operophtera brumata) provides a genomic perspective on sexual dimorphism and phenology.</title>
        <authorList>
            <person name="Derks M.F."/>
            <person name="Smit S."/>
            <person name="Salis L."/>
            <person name="Schijlen E."/>
            <person name="Bossers A."/>
            <person name="Mateman C."/>
            <person name="Pijl A.S."/>
            <person name="de Ridder D."/>
            <person name="Groenen M.A."/>
            <person name="Visser M.E."/>
            <person name="Megens H.J."/>
        </authorList>
    </citation>
    <scope>NUCLEOTIDE SEQUENCE [LARGE SCALE GENOMIC DNA]</scope>
    <source>
        <strain evidence="7">WM2013NL</strain>
        <tissue evidence="7">Head and thorax</tissue>
    </source>
</reference>
<dbReference type="SMART" id="SM00980">
    <property type="entry name" value="THAP"/>
    <property type="match status" value="1"/>
</dbReference>
<gene>
    <name evidence="7" type="ORF">OBRU01_26109</name>
</gene>
<dbReference type="Gene3D" id="6.20.210.20">
    <property type="entry name" value="THAP domain"/>
    <property type="match status" value="1"/>
</dbReference>
<dbReference type="EMBL" id="JTDY01012179">
    <property type="protein sequence ID" value="KOB52317.1"/>
    <property type="molecule type" value="Genomic_DNA"/>
</dbReference>
<keyword evidence="1" id="KW-0479">Metal-binding</keyword>
<dbReference type="PANTHER" id="PTHR46600">
    <property type="entry name" value="THAP DOMAIN-CONTAINING"/>
    <property type="match status" value="1"/>
</dbReference>
<evidence type="ECO:0000256" key="2">
    <source>
        <dbReference type="ARBA" id="ARBA00022771"/>
    </source>
</evidence>
<dbReference type="PROSITE" id="PS50950">
    <property type="entry name" value="ZF_THAP"/>
    <property type="match status" value="1"/>
</dbReference>
<dbReference type="SMART" id="SM00692">
    <property type="entry name" value="DM3"/>
    <property type="match status" value="1"/>
</dbReference>
<dbReference type="Pfam" id="PF05485">
    <property type="entry name" value="THAP"/>
    <property type="match status" value="1"/>
</dbReference>
<evidence type="ECO:0000313" key="8">
    <source>
        <dbReference type="Proteomes" id="UP000037510"/>
    </source>
</evidence>
<evidence type="ECO:0000313" key="7">
    <source>
        <dbReference type="EMBL" id="KOB52317.1"/>
    </source>
</evidence>
<evidence type="ECO:0000256" key="3">
    <source>
        <dbReference type="ARBA" id="ARBA00022833"/>
    </source>
</evidence>
<evidence type="ECO:0000259" key="6">
    <source>
        <dbReference type="PROSITE" id="PS50950"/>
    </source>
</evidence>
<keyword evidence="4 5" id="KW-0238">DNA-binding</keyword>
<dbReference type="PANTHER" id="PTHR46600:SF11">
    <property type="entry name" value="THAP DOMAIN-CONTAINING PROTEIN 10"/>
    <property type="match status" value="1"/>
</dbReference>
<evidence type="ECO:0000256" key="4">
    <source>
        <dbReference type="ARBA" id="ARBA00023125"/>
    </source>
</evidence>
<sequence length="183" mass="20730">MYYKCCVPGCASLRENVRLHRFPKNKIRLELWLDFINDDALKFRMKRGIERDDLQVCHKHFEARFITEKSRLKTTAYPSLFLESDMLRGIPLNPPTGASVGTSVSTLLRNIAMQRKSSLITRIAKNNQSVQTHAFFDDQYPILGFPVLSIISESSEIIVSRTVPSPETPLRTVLASGSRAVSC</sequence>
<dbReference type="SUPFAM" id="SSF57716">
    <property type="entry name" value="Glucocorticoid receptor-like (DNA-binding domain)"/>
    <property type="match status" value="1"/>
</dbReference>
<proteinExistence type="predicted"/>
<name>A0A0L7K4C5_OPEBR</name>
<keyword evidence="8" id="KW-1185">Reference proteome</keyword>
<organism evidence="7 8">
    <name type="scientific">Operophtera brumata</name>
    <name type="common">Winter moth</name>
    <name type="synonym">Phalaena brumata</name>
    <dbReference type="NCBI Taxonomy" id="104452"/>
    <lineage>
        <taxon>Eukaryota</taxon>
        <taxon>Metazoa</taxon>
        <taxon>Ecdysozoa</taxon>
        <taxon>Arthropoda</taxon>
        <taxon>Hexapoda</taxon>
        <taxon>Insecta</taxon>
        <taxon>Pterygota</taxon>
        <taxon>Neoptera</taxon>
        <taxon>Endopterygota</taxon>
        <taxon>Lepidoptera</taxon>
        <taxon>Glossata</taxon>
        <taxon>Ditrysia</taxon>
        <taxon>Geometroidea</taxon>
        <taxon>Geometridae</taxon>
        <taxon>Larentiinae</taxon>
        <taxon>Operophtera</taxon>
    </lineage>
</organism>
<comment type="caution">
    <text evidence="7">The sequence shown here is derived from an EMBL/GenBank/DDBJ whole genome shotgun (WGS) entry which is preliminary data.</text>
</comment>
<keyword evidence="2 5" id="KW-0863">Zinc-finger</keyword>
<protein>
    <recommendedName>
        <fullName evidence="6">THAP-type domain-containing protein</fullName>
    </recommendedName>
</protein>
<dbReference type="Proteomes" id="UP000037510">
    <property type="component" value="Unassembled WGS sequence"/>
</dbReference>
<feature type="domain" description="THAP-type" evidence="6">
    <location>
        <begin position="1"/>
        <end position="81"/>
    </location>
</feature>